<dbReference type="PANTHER" id="PTHR31859">
    <property type="entry name" value="TETRATRICOPEPTIDE REPEAT PROTEIN 39 FAMILY MEMBER"/>
    <property type="match status" value="1"/>
</dbReference>
<protein>
    <recommendedName>
        <fullName evidence="4">Tetratricopeptide repeat-containing protein</fullName>
    </recommendedName>
</protein>
<keyword evidence="3" id="KW-1185">Reference proteome</keyword>
<dbReference type="AlphaFoldDB" id="A0A345UNS6"/>
<gene>
    <name evidence="2" type="ORF">CYPRO_2890</name>
</gene>
<dbReference type="OrthoDB" id="1466726at2"/>
<dbReference type="InterPro" id="IPR019412">
    <property type="entry name" value="IML2/TPR_39"/>
</dbReference>
<dbReference type="Gene3D" id="1.25.40.10">
    <property type="entry name" value="Tetratricopeptide repeat domain"/>
    <property type="match status" value="1"/>
</dbReference>
<reference evidence="2 3" key="1">
    <citation type="submission" date="2018-03" db="EMBL/GenBank/DDBJ databases">
        <title>Phenotypic and genomic properties of Cyclonatronum proteinivorum gen. nov., sp. nov., a haloalkaliphilic bacteroidete from soda lakes possessing Na+-translocating rhodopsin.</title>
        <authorList>
            <person name="Toshchakov S.V."/>
            <person name="Korzhenkov A."/>
            <person name="Samarov N.I."/>
            <person name="Kublanov I.V."/>
            <person name="Muntyan M.S."/>
            <person name="Sorokin D.Y."/>
        </authorList>
    </citation>
    <scope>NUCLEOTIDE SEQUENCE [LARGE SCALE GENOMIC DNA]</scope>
    <source>
        <strain evidence="2 3">Omega</strain>
    </source>
</reference>
<dbReference type="RefSeq" id="WP_114985256.1">
    <property type="nucleotide sequence ID" value="NZ_CP027806.1"/>
</dbReference>
<keyword evidence="1" id="KW-0732">Signal</keyword>
<accession>A0A345UNS6</accession>
<dbReference type="Pfam" id="PF10300">
    <property type="entry name" value="Iml2-TPR_39"/>
    <property type="match status" value="1"/>
</dbReference>
<name>A0A345UNS6_9BACT</name>
<dbReference type="EMBL" id="CP027806">
    <property type="protein sequence ID" value="AXJ02128.1"/>
    <property type="molecule type" value="Genomic_DNA"/>
</dbReference>
<dbReference type="Proteomes" id="UP000254808">
    <property type="component" value="Chromosome"/>
</dbReference>
<dbReference type="InterPro" id="IPR011990">
    <property type="entry name" value="TPR-like_helical_dom_sf"/>
</dbReference>
<evidence type="ECO:0000256" key="1">
    <source>
        <dbReference type="SAM" id="SignalP"/>
    </source>
</evidence>
<feature type="chain" id="PRO_5016699492" description="Tetratricopeptide repeat-containing protein" evidence="1">
    <location>
        <begin position="23"/>
        <end position="305"/>
    </location>
</feature>
<dbReference type="KEGG" id="cprv:CYPRO_2890"/>
<evidence type="ECO:0000313" key="3">
    <source>
        <dbReference type="Proteomes" id="UP000254808"/>
    </source>
</evidence>
<evidence type="ECO:0000313" key="2">
    <source>
        <dbReference type="EMBL" id="AXJ02128.1"/>
    </source>
</evidence>
<dbReference type="SUPFAM" id="SSF48452">
    <property type="entry name" value="TPR-like"/>
    <property type="match status" value="1"/>
</dbReference>
<organism evidence="2 3">
    <name type="scientific">Cyclonatronum proteinivorum</name>
    <dbReference type="NCBI Taxonomy" id="1457365"/>
    <lineage>
        <taxon>Bacteria</taxon>
        <taxon>Pseudomonadati</taxon>
        <taxon>Balneolota</taxon>
        <taxon>Balneolia</taxon>
        <taxon>Balneolales</taxon>
        <taxon>Cyclonatronaceae</taxon>
        <taxon>Cyclonatronum</taxon>
    </lineage>
</organism>
<dbReference type="PANTHER" id="PTHR31859:SF1">
    <property type="entry name" value="TETRATRICOPEPTIDE REPEAT PROTEIN 39C"/>
    <property type="match status" value="1"/>
</dbReference>
<evidence type="ECO:0008006" key="4">
    <source>
        <dbReference type="Google" id="ProtNLM"/>
    </source>
</evidence>
<proteinExistence type="predicted"/>
<sequence>MANARFPALSLFLILFMLSLCAESMASDRNSNEALFTDERLHSAILAFYASDWHTAQDLINELKDDHPGQPTVYFYDSMIPFWAYFFAGSQPEDARNFLQRSERAIDISERHLRTARNDTSTVLLLSGLHGYRSLVAASEREFRTAIRSAMTGFGYTRQLLALNSNDPNAQMGRGVFNYMMGTIPSEVRWVTSFAGLSGDREAGFAQLEEAAQADSYVSIDALMILTFLYLRDGEYAEAKRTSARLVELHSENVIFLYHHAQSLQQLGEHEQAAAYFQKVVALDHEKLKQLTQSASKQLALLTEG</sequence>
<feature type="signal peptide" evidence="1">
    <location>
        <begin position="1"/>
        <end position="22"/>
    </location>
</feature>